<protein>
    <recommendedName>
        <fullName evidence="3">PAS domain-containing protein</fullName>
    </recommendedName>
</protein>
<dbReference type="OrthoDB" id="8449511at2"/>
<dbReference type="InterPro" id="IPR009922">
    <property type="entry name" value="DUF1457"/>
</dbReference>
<reference evidence="1 2" key="1">
    <citation type="submission" date="2015-03" db="EMBL/GenBank/DDBJ databases">
        <title>Genome sequence of Kiloniella sp. P1-1, isolated from the gut microflora of Pacific white shrimp, Penaeus vannamei.</title>
        <authorList>
            <person name="Shao Z."/>
            <person name="Wang L."/>
            <person name="Li X."/>
        </authorList>
    </citation>
    <scope>NUCLEOTIDE SEQUENCE [LARGE SCALE GENOMIC DNA]</scope>
    <source>
        <strain evidence="1 2">P1-1</strain>
    </source>
</reference>
<evidence type="ECO:0000313" key="2">
    <source>
        <dbReference type="Proteomes" id="UP000034491"/>
    </source>
</evidence>
<proteinExistence type="predicted"/>
<dbReference type="STRING" id="1549748.WH95_00795"/>
<gene>
    <name evidence="1" type="ORF">WH95_00795</name>
</gene>
<dbReference type="RefSeq" id="WP_046501693.1">
    <property type="nucleotide sequence ID" value="NZ_LANI01000001.1"/>
</dbReference>
<dbReference type="Proteomes" id="UP000034491">
    <property type="component" value="Unassembled WGS sequence"/>
</dbReference>
<sequence length="148" mass="17411">MLEFSYPEHQQLYDYWDSKRGDRFAPCRGDIDPIDFPHLLPNLCLYKVHRNPLRYEATLMGTRVVEIWGIDYTGKFVEDIVLGPVYDQVTEQFKYVVTHKEPTLNDLDASWLDKDYVKYSRLMLPLSENGTDVDRLFVSVVLLTRETT</sequence>
<accession>A0A0M2RF65</accession>
<keyword evidence="2" id="KW-1185">Reference proteome</keyword>
<name>A0A0M2RF65_9PROT</name>
<evidence type="ECO:0000313" key="1">
    <source>
        <dbReference type="EMBL" id="KKJ78660.1"/>
    </source>
</evidence>
<dbReference type="Pfam" id="PF07310">
    <property type="entry name" value="PAS_5"/>
    <property type="match status" value="1"/>
</dbReference>
<organism evidence="1 2">
    <name type="scientific">Kiloniella litopenaei</name>
    <dbReference type="NCBI Taxonomy" id="1549748"/>
    <lineage>
        <taxon>Bacteria</taxon>
        <taxon>Pseudomonadati</taxon>
        <taxon>Pseudomonadota</taxon>
        <taxon>Alphaproteobacteria</taxon>
        <taxon>Rhodospirillales</taxon>
        <taxon>Kiloniellaceae</taxon>
        <taxon>Kiloniella</taxon>
    </lineage>
</organism>
<dbReference type="AlphaFoldDB" id="A0A0M2RF65"/>
<dbReference type="EMBL" id="LANI01000001">
    <property type="protein sequence ID" value="KKJ78660.1"/>
    <property type="molecule type" value="Genomic_DNA"/>
</dbReference>
<evidence type="ECO:0008006" key="3">
    <source>
        <dbReference type="Google" id="ProtNLM"/>
    </source>
</evidence>
<comment type="caution">
    <text evidence="1">The sequence shown here is derived from an EMBL/GenBank/DDBJ whole genome shotgun (WGS) entry which is preliminary data.</text>
</comment>